<evidence type="ECO:0000313" key="4">
    <source>
        <dbReference type="Proteomes" id="UP000671862"/>
    </source>
</evidence>
<evidence type="ECO:0000256" key="1">
    <source>
        <dbReference type="SAM" id="Coils"/>
    </source>
</evidence>
<keyword evidence="1" id="KW-0175">Coiled coil</keyword>
<keyword evidence="2" id="KW-1133">Transmembrane helix</keyword>
<proteinExistence type="predicted"/>
<keyword evidence="2" id="KW-0472">Membrane</keyword>
<keyword evidence="2" id="KW-0812">Transmembrane</keyword>
<dbReference type="Pfam" id="PF19610">
    <property type="entry name" value="DUF6115"/>
    <property type="match status" value="1"/>
</dbReference>
<keyword evidence="4" id="KW-1185">Reference proteome</keyword>
<dbReference type="RefSeq" id="WP_207567073.1">
    <property type="nucleotide sequence ID" value="NZ_CP071446.1"/>
</dbReference>
<feature type="transmembrane region" description="Helical" evidence="2">
    <location>
        <begin position="6"/>
        <end position="25"/>
    </location>
</feature>
<sequence>MGVLEWLVLFGTIGALSFSWGIYILESFYKKSGSQELKKEEERLLDLMGKVRIFVDSKIELLDAKLEEVNKVTEKLNDMYSKLMLQSVEIEKLKEEINFKNRQFGDISQEPQKDTQAVKADLTNEFERKASEKPASETKKEKSIEEQIIEMFYNGVSEVDIAKKFNMGIGEVRLIIDLMSRSKG</sequence>
<dbReference type="InterPro" id="IPR046118">
    <property type="entry name" value="DUF6115"/>
</dbReference>
<name>A0ABX7S817_9BACT</name>
<protein>
    <submittedName>
        <fullName evidence="3">Uncharacterized protein</fullName>
    </submittedName>
</protein>
<feature type="coiled-coil region" evidence="1">
    <location>
        <begin position="59"/>
        <end position="110"/>
    </location>
</feature>
<accession>A0ABX7S817</accession>
<reference evidence="3 4" key="1">
    <citation type="submission" date="2021-03" db="EMBL/GenBank/DDBJ databases">
        <title>Thermosipho ferrireducens sp.nov., an anaerobic thermophilic iron-reducing bacterium isolated from a deep-sea hydrothermal sulfide deposits.</title>
        <authorList>
            <person name="Zeng X."/>
            <person name="Chen Y."/>
            <person name="Shao Z."/>
        </authorList>
    </citation>
    <scope>NUCLEOTIDE SEQUENCE [LARGE SCALE GENOMIC DNA]</scope>
    <source>
        <strain evidence="3 4">JL129W03</strain>
    </source>
</reference>
<dbReference type="EMBL" id="CP071446">
    <property type="protein sequence ID" value="QTA38354.1"/>
    <property type="molecule type" value="Genomic_DNA"/>
</dbReference>
<gene>
    <name evidence="3" type="ORF">JYK00_02135</name>
</gene>
<dbReference type="Proteomes" id="UP000671862">
    <property type="component" value="Chromosome"/>
</dbReference>
<evidence type="ECO:0000313" key="3">
    <source>
        <dbReference type="EMBL" id="QTA38354.1"/>
    </source>
</evidence>
<evidence type="ECO:0000256" key="2">
    <source>
        <dbReference type="SAM" id="Phobius"/>
    </source>
</evidence>
<organism evidence="3 4">
    <name type="scientific">Thermosipho ferrireducens</name>
    <dbReference type="NCBI Taxonomy" id="2571116"/>
    <lineage>
        <taxon>Bacteria</taxon>
        <taxon>Thermotogati</taxon>
        <taxon>Thermotogota</taxon>
        <taxon>Thermotogae</taxon>
        <taxon>Thermotogales</taxon>
        <taxon>Fervidobacteriaceae</taxon>
        <taxon>Thermosipho</taxon>
    </lineage>
</organism>